<evidence type="ECO:0000313" key="8">
    <source>
        <dbReference type="Proteomes" id="UP000274922"/>
    </source>
</evidence>
<evidence type="ECO:0000256" key="4">
    <source>
        <dbReference type="SAM" id="SignalP"/>
    </source>
</evidence>
<accession>A0A4P9WW43</accession>
<evidence type="ECO:0008006" key="9">
    <source>
        <dbReference type="Google" id="ProtNLM"/>
    </source>
</evidence>
<dbReference type="Proteomes" id="UP000268535">
    <property type="component" value="Unassembled WGS sequence"/>
</dbReference>
<dbReference type="InterPro" id="IPR036640">
    <property type="entry name" value="ABC1_TM_sf"/>
</dbReference>
<evidence type="ECO:0000256" key="2">
    <source>
        <dbReference type="ARBA" id="ARBA00022989"/>
    </source>
</evidence>
<keyword evidence="3" id="KW-0472">Membrane</keyword>
<dbReference type="EMBL" id="ML014429">
    <property type="protein sequence ID" value="RKO98461.1"/>
    <property type="molecule type" value="Genomic_DNA"/>
</dbReference>
<keyword evidence="4" id="KW-0732">Signal</keyword>
<reference evidence="7 8" key="1">
    <citation type="journal article" date="2018" name="Nat. Microbiol.">
        <title>Leveraging single-cell genomics to expand the fungal tree of life.</title>
        <authorList>
            <person name="Ahrendt S.R."/>
            <person name="Quandt C.A."/>
            <person name="Ciobanu D."/>
            <person name="Clum A."/>
            <person name="Salamov A."/>
            <person name="Andreopoulos B."/>
            <person name="Cheng J.F."/>
            <person name="Woyke T."/>
            <person name="Pelin A."/>
            <person name="Henrissat B."/>
            <person name="Reynolds N.K."/>
            <person name="Benny G.L."/>
            <person name="Smith M.E."/>
            <person name="James T.Y."/>
            <person name="Grigoriev I.V."/>
        </authorList>
    </citation>
    <scope>NUCLEOTIDE SEQUENCE [LARGE SCALE GENOMIC DNA]</scope>
    <source>
        <strain evidence="7 8">ATCC 52028</strain>
    </source>
</reference>
<dbReference type="GO" id="GO:0016020">
    <property type="term" value="C:membrane"/>
    <property type="evidence" value="ECO:0007669"/>
    <property type="project" value="InterPro"/>
</dbReference>
<dbReference type="GO" id="GO:0005524">
    <property type="term" value="F:ATP binding"/>
    <property type="evidence" value="ECO:0007669"/>
    <property type="project" value="InterPro"/>
</dbReference>
<gene>
    <name evidence="5" type="ORF">CAUPRSCDRAFT_11404</name>
    <name evidence="6" type="ORF">CXG81DRAFT_21310</name>
</gene>
<organism evidence="5 7">
    <name type="scientific">Caulochytrium protostelioides</name>
    <dbReference type="NCBI Taxonomy" id="1555241"/>
    <lineage>
        <taxon>Eukaryota</taxon>
        <taxon>Fungi</taxon>
        <taxon>Fungi incertae sedis</taxon>
        <taxon>Chytridiomycota</taxon>
        <taxon>Chytridiomycota incertae sedis</taxon>
        <taxon>Chytridiomycetes</taxon>
        <taxon>Caulochytriales</taxon>
        <taxon>Caulochytriaceae</taxon>
        <taxon>Caulochytrium</taxon>
    </lineage>
</organism>
<evidence type="ECO:0000313" key="6">
    <source>
        <dbReference type="EMBL" id="RKO98461.1"/>
    </source>
</evidence>
<keyword evidence="8" id="KW-1185">Reference proteome</keyword>
<evidence type="ECO:0000256" key="1">
    <source>
        <dbReference type="ARBA" id="ARBA00022692"/>
    </source>
</evidence>
<dbReference type="SUPFAM" id="SSF90123">
    <property type="entry name" value="ABC transporter transmembrane region"/>
    <property type="match status" value="1"/>
</dbReference>
<proteinExistence type="predicted"/>
<feature type="signal peptide" evidence="4">
    <location>
        <begin position="1"/>
        <end position="21"/>
    </location>
</feature>
<evidence type="ECO:0000313" key="5">
    <source>
        <dbReference type="EMBL" id="RKO96902.1"/>
    </source>
</evidence>
<name>A0A4P9WW43_9FUNG</name>
<reference evidence="5" key="3">
    <citation type="submission" date="2018-08" db="EMBL/GenBank/DDBJ databases">
        <title>Leveraging single-cell genomics to expand the Fungal Tree of Life.</title>
        <authorList>
            <consortium name="DOE Joint Genome Institute"/>
            <person name="Ahrendt S.R."/>
            <person name="Quandt C.A."/>
            <person name="Ciobanu D."/>
            <person name="Clum A."/>
            <person name="Salamov A."/>
            <person name="Andreopoulos B."/>
            <person name="Cheng J.-F."/>
            <person name="Woyke T."/>
            <person name="Pelin A."/>
            <person name="Henrissat B."/>
            <person name="Reynolds N."/>
            <person name="Benny G.L."/>
            <person name="Smith M.E."/>
            <person name="James T.Y."/>
            <person name="Grigoriev I.V."/>
        </authorList>
    </citation>
    <scope>NUCLEOTIDE SEQUENCE</scope>
    <source>
        <strain evidence="5">ATCC 52028</strain>
    </source>
</reference>
<keyword evidence="1" id="KW-0812">Transmembrane</keyword>
<dbReference type="EMBL" id="ML009536">
    <property type="protein sequence ID" value="RKO96902.1"/>
    <property type="molecule type" value="Genomic_DNA"/>
</dbReference>
<dbReference type="AlphaFoldDB" id="A0A4P9WW43"/>
<evidence type="ECO:0000256" key="3">
    <source>
        <dbReference type="ARBA" id="ARBA00023136"/>
    </source>
</evidence>
<protein>
    <recommendedName>
        <fullName evidence="9">ABC transmembrane type-1 domain-containing protein</fullName>
    </recommendedName>
</protein>
<feature type="chain" id="PRO_5036118862" description="ABC transmembrane type-1 domain-containing protein" evidence="4">
    <location>
        <begin position="22"/>
        <end position="102"/>
    </location>
</feature>
<dbReference type="Gene3D" id="1.20.1560.10">
    <property type="entry name" value="ABC transporter type 1, transmembrane domain"/>
    <property type="match status" value="1"/>
</dbReference>
<dbReference type="Proteomes" id="UP000274922">
    <property type="component" value="Unassembled WGS sequence"/>
</dbReference>
<evidence type="ECO:0000313" key="7">
    <source>
        <dbReference type="Proteomes" id="UP000268535"/>
    </source>
</evidence>
<sequence>MPSTPFVIPLVLATFGSTVFRAVLETQSRLLTTVIGTRVSNALVGLVYAKALHRATYTTSGDNASIGKIVTLKSVDATRVDAVCGFYQTRIAQFVLGILGQR</sequence>
<keyword evidence="2" id="KW-1133">Transmembrane helix</keyword>
<reference evidence="6" key="2">
    <citation type="submission" date="2018-04" db="EMBL/GenBank/DDBJ databases">
        <title>Leveraging single-cell genomics to expand the Fungal Tree of Life.</title>
        <authorList>
            <consortium name="DOE Joint Genome Institute"/>
            <person name="Ahrendt S.R."/>
            <person name="Quandt C.A."/>
            <person name="Ciobanu D."/>
            <person name="Clum A."/>
            <person name="Salamov A."/>
            <person name="Andreopoulos B."/>
            <person name="Cheng J.-F."/>
            <person name="Woyke T."/>
            <person name="Pelin A."/>
            <person name="Henrissat B."/>
            <person name="Benny G.L."/>
            <person name="Smith M.E."/>
            <person name="James T.Y."/>
            <person name="Grigoriev I.V."/>
        </authorList>
    </citation>
    <scope>NUCLEOTIDE SEQUENCE</scope>
    <source>
        <strain evidence="6">ATCC 52028</strain>
    </source>
</reference>